<organism>
    <name type="scientific">Saccharolobus islandicus LAL14/1</name>
    <dbReference type="NCBI Taxonomy" id="1241935"/>
    <lineage>
        <taxon>Archaea</taxon>
        <taxon>Thermoproteota</taxon>
        <taxon>Thermoprotei</taxon>
        <taxon>Sulfolobales</taxon>
        <taxon>Sulfolobaceae</taxon>
        <taxon>Saccharolobus</taxon>
    </lineage>
</organism>
<name>M9UCF6_SACIS</name>
<dbReference type="Proteomes" id="UP000013006">
    <property type="component" value="Chromosome"/>
</dbReference>
<dbReference type="RefSeq" id="WP_015580949.1">
    <property type="nucleotide sequence ID" value="NC_021058.1"/>
</dbReference>
<proteinExistence type="predicted"/>
<evidence type="ECO:0000313" key="2">
    <source>
        <dbReference type="Proteomes" id="UP000013006"/>
    </source>
</evidence>
<reference evidence="1 2" key="1">
    <citation type="journal article" date="2013" name="Open Biol.">
        <title>Genomics and genetics of Sulfolobus islandicus LAL14/1, a model hyperthermophilic archaeon.</title>
        <authorList>
            <person name="Jaubert C."/>
            <person name="Danioux C."/>
            <person name="Oberto J."/>
            <person name="Cortez D."/>
            <person name="Bize A."/>
            <person name="Krupovic M."/>
            <person name="She Q."/>
            <person name="Forterre P."/>
            <person name="Prangishvili D."/>
            <person name="Sezonov G."/>
        </authorList>
    </citation>
    <scope>NUCLEOTIDE SEQUENCE [LARGE SCALE GENOMIC DNA]</scope>
    <source>
        <strain evidence="1">LAL14/1</strain>
    </source>
</reference>
<dbReference type="EMBL" id="CP003928">
    <property type="protein sequence ID" value="AGJ62211.1"/>
    <property type="molecule type" value="Genomic_DNA"/>
</dbReference>
<dbReference type="GeneID" id="15297244"/>
<gene>
    <name evidence="1" type="ORF">SiL_0753</name>
</gene>
<dbReference type="AlphaFoldDB" id="M9UCF6"/>
<evidence type="ECO:0000313" key="1">
    <source>
        <dbReference type="EMBL" id="AGJ62211.1"/>
    </source>
</evidence>
<dbReference type="HOGENOM" id="CLU_197257_0_0_2"/>
<accession>M9UCF6</accession>
<protein>
    <submittedName>
        <fullName evidence="1">Uncharacterized protein</fullName>
    </submittedName>
</protein>
<sequence length="78" mass="8853">MEKFSISKIKDKDGKVVNVMISFASAKEILNLRENSNIAVKLMRRVEDVCIFLSGSTLYGMIPCNVELDMNTEYIYKG</sequence>
<dbReference type="KEGG" id="sic:SiL_0753"/>